<gene>
    <name evidence="2" type="ORF">KFK09_009161</name>
</gene>
<sequence>MTLLMLLIRNLSCCGIVCLSKGLAESLLSSVVASDVEEEEAIECRVRRREDHRRKESQGKTCSGTMKA</sequence>
<evidence type="ECO:0000313" key="3">
    <source>
        <dbReference type="Proteomes" id="UP000829196"/>
    </source>
</evidence>
<evidence type="ECO:0008006" key="4">
    <source>
        <dbReference type="Google" id="ProtNLM"/>
    </source>
</evidence>
<reference evidence="2" key="1">
    <citation type="journal article" date="2022" name="Front. Genet.">
        <title>Chromosome-Scale Assembly of the Dendrobium nobile Genome Provides Insights Into the Molecular Mechanism of the Biosynthesis of the Medicinal Active Ingredient of Dendrobium.</title>
        <authorList>
            <person name="Xu Q."/>
            <person name="Niu S.-C."/>
            <person name="Li K.-L."/>
            <person name="Zheng P.-J."/>
            <person name="Zhang X.-J."/>
            <person name="Jia Y."/>
            <person name="Liu Y."/>
            <person name="Niu Y.-X."/>
            <person name="Yu L.-H."/>
            <person name="Chen D.-F."/>
            <person name="Zhang G.-Q."/>
        </authorList>
    </citation>
    <scope>NUCLEOTIDE SEQUENCE</scope>
    <source>
        <tissue evidence="2">Leaf</tissue>
    </source>
</reference>
<protein>
    <recommendedName>
        <fullName evidence="4">Secreted protein</fullName>
    </recommendedName>
</protein>
<evidence type="ECO:0000313" key="2">
    <source>
        <dbReference type="EMBL" id="KAI0516486.1"/>
    </source>
</evidence>
<dbReference type="Proteomes" id="UP000829196">
    <property type="component" value="Unassembled WGS sequence"/>
</dbReference>
<evidence type="ECO:0000256" key="1">
    <source>
        <dbReference type="SAM" id="SignalP"/>
    </source>
</evidence>
<comment type="caution">
    <text evidence="2">The sequence shown here is derived from an EMBL/GenBank/DDBJ whole genome shotgun (WGS) entry which is preliminary data.</text>
</comment>
<dbReference type="AlphaFoldDB" id="A0A8T3BRM1"/>
<feature type="chain" id="PRO_5035944332" description="Secreted protein" evidence="1">
    <location>
        <begin position="16"/>
        <end position="68"/>
    </location>
</feature>
<organism evidence="2 3">
    <name type="scientific">Dendrobium nobile</name>
    <name type="common">Orchid</name>
    <dbReference type="NCBI Taxonomy" id="94219"/>
    <lineage>
        <taxon>Eukaryota</taxon>
        <taxon>Viridiplantae</taxon>
        <taxon>Streptophyta</taxon>
        <taxon>Embryophyta</taxon>
        <taxon>Tracheophyta</taxon>
        <taxon>Spermatophyta</taxon>
        <taxon>Magnoliopsida</taxon>
        <taxon>Liliopsida</taxon>
        <taxon>Asparagales</taxon>
        <taxon>Orchidaceae</taxon>
        <taxon>Epidendroideae</taxon>
        <taxon>Malaxideae</taxon>
        <taxon>Dendrobiinae</taxon>
        <taxon>Dendrobium</taxon>
    </lineage>
</organism>
<feature type="signal peptide" evidence="1">
    <location>
        <begin position="1"/>
        <end position="15"/>
    </location>
</feature>
<proteinExistence type="predicted"/>
<accession>A0A8T3BRM1</accession>
<keyword evidence="1" id="KW-0732">Signal</keyword>
<dbReference type="EMBL" id="JAGYWB010000007">
    <property type="protein sequence ID" value="KAI0516486.1"/>
    <property type="molecule type" value="Genomic_DNA"/>
</dbReference>
<name>A0A8T3BRM1_DENNO</name>
<keyword evidence="3" id="KW-1185">Reference proteome</keyword>